<dbReference type="AlphaFoldDB" id="A0A842HW58"/>
<dbReference type="RefSeq" id="WP_185800562.1">
    <property type="nucleotide sequence ID" value="NZ_JACJVJ010000001.1"/>
</dbReference>
<proteinExistence type="predicted"/>
<name>A0A842HW58_9SPHN</name>
<organism evidence="1 2">
    <name type="scientific">Parasphingopyxis marina</name>
    <dbReference type="NCBI Taxonomy" id="2761622"/>
    <lineage>
        <taxon>Bacteria</taxon>
        <taxon>Pseudomonadati</taxon>
        <taxon>Pseudomonadota</taxon>
        <taxon>Alphaproteobacteria</taxon>
        <taxon>Sphingomonadales</taxon>
        <taxon>Sphingomonadaceae</taxon>
        <taxon>Parasphingopyxis</taxon>
    </lineage>
</organism>
<comment type="caution">
    <text evidence="1">The sequence shown here is derived from an EMBL/GenBank/DDBJ whole genome shotgun (WGS) entry which is preliminary data.</text>
</comment>
<dbReference type="Proteomes" id="UP000564378">
    <property type="component" value="Unassembled WGS sequence"/>
</dbReference>
<reference evidence="1 2" key="1">
    <citation type="submission" date="2020-08" db="EMBL/GenBank/DDBJ databases">
        <title>Draft genome sequence of Parasphingopyxis sp. GrpM-11.</title>
        <authorList>
            <person name="Oh J."/>
            <person name="Roh D.-H."/>
        </authorList>
    </citation>
    <scope>NUCLEOTIDE SEQUENCE [LARGE SCALE GENOMIC DNA]</scope>
    <source>
        <strain evidence="1 2">GrpM-11</strain>
    </source>
</reference>
<protein>
    <submittedName>
        <fullName evidence="1">Uncharacterized protein</fullName>
    </submittedName>
</protein>
<evidence type="ECO:0000313" key="2">
    <source>
        <dbReference type="Proteomes" id="UP000564378"/>
    </source>
</evidence>
<accession>A0A842HW58</accession>
<gene>
    <name evidence="1" type="ORF">H6P80_06905</name>
</gene>
<sequence length="273" mass="29470">MFDKIALAGGALALAVGGYAADIFGSDSAEAAEGRIYHYVRSNRDGTDPENVYVYRAAGNRLEVYKSRERCTSAAYVSAWVDSHTGRATMIQGGRLMPNARHENFATLSFDGESNRLAVDAALPDRAVHQQVRIAEPVYHLYDFDLASLSVQTMGLDDPRAGFSFGLPLVLTQADEDGRHLNHLGTAEATFVRAEDYHGTAALRFEVGGSALGANGGPLWLDADTHHVLGAEWGIPNHAGMQDFAIRLADVQDSGESGWTRLLTQHFEGCGTT</sequence>
<keyword evidence="2" id="KW-1185">Reference proteome</keyword>
<evidence type="ECO:0000313" key="1">
    <source>
        <dbReference type="EMBL" id="MBC2777346.1"/>
    </source>
</evidence>
<dbReference type="EMBL" id="JACJVJ010000001">
    <property type="protein sequence ID" value="MBC2777346.1"/>
    <property type="molecule type" value="Genomic_DNA"/>
</dbReference>